<keyword evidence="4 7" id="KW-0813">Transport</keyword>
<evidence type="ECO:0000256" key="5">
    <source>
        <dbReference type="ARBA" id="ARBA00022490"/>
    </source>
</evidence>
<dbReference type="InterPro" id="IPR038078">
    <property type="entry name" value="PhoU-like_sf"/>
</dbReference>
<keyword evidence="9" id="KW-1185">Reference proteome</keyword>
<dbReference type="PATRIC" id="fig|161896.4.peg.1875"/>
<proteinExistence type="inferred from homology"/>
<dbReference type="AlphaFoldDB" id="A0A0F6QZK0"/>
<dbReference type="EMBL" id="CP011311">
    <property type="protein sequence ID" value="AKE39858.1"/>
    <property type="molecule type" value="Genomic_DNA"/>
</dbReference>
<evidence type="ECO:0000313" key="8">
    <source>
        <dbReference type="EMBL" id="AKE39858.1"/>
    </source>
</evidence>
<dbReference type="GO" id="GO:0030643">
    <property type="term" value="P:intracellular phosphate ion homeostasis"/>
    <property type="evidence" value="ECO:0007669"/>
    <property type="project" value="InterPro"/>
</dbReference>
<dbReference type="FunFam" id="1.20.58.220:FF:000004">
    <property type="entry name" value="Phosphate-specific transport system accessory protein PhoU"/>
    <property type="match status" value="1"/>
</dbReference>
<evidence type="ECO:0000256" key="6">
    <source>
        <dbReference type="ARBA" id="ARBA00022592"/>
    </source>
</evidence>
<accession>A0A0F6QZK0</accession>
<gene>
    <name evidence="8" type="ORF">UL81_09615</name>
</gene>
<dbReference type="STRING" id="161896.UL81_09615"/>
<evidence type="ECO:0000256" key="7">
    <source>
        <dbReference type="PIRNR" id="PIRNR003107"/>
    </source>
</evidence>
<dbReference type="NCBIfam" id="TIGR02135">
    <property type="entry name" value="phoU_full"/>
    <property type="match status" value="1"/>
</dbReference>
<reference evidence="8 9" key="1">
    <citation type="journal article" date="2015" name="Genome Announc.">
        <title>Complete Genome Sequence of Corynebacterium camporealensis DSM 44610, Isolated from the Milk of a Manchega Sheep with Subclinical Mastitis.</title>
        <authorList>
            <person name="Ruckert C."/>
            <person name="Albersmeier A."/>
            <person name="Winkler A."/>
            <person name="Tauch A."/>
        </authorList>
    </citation>
    <scope>NUCLEOTIDE SEQUENCE [LARGE SCALE GENOMIC DNA]</scope>
    <source>
        <strain evidence="8 9">DSM 44610</strain>
    </source>
</reference>
<evidence type="ECO:0000256" key="2">
    <source>
        <dbReference type="ARBA" id="ARBA00008107"/>
    </source>
</evidence>
<name>A0A0F6QZK0_9CORY</name>
<evidence type="ECO:0000256" key="1">
    <source>
        <dbReference type="ARBA" id="ARBA00004496"/>
    </source>
</evidence>
<dbReference type="GO" id="GO:0045936">
    <property type="term" value="P:negative regulation of phosphate metabolic process"/>
    <property type="evidence" value="ECO:0007669"/>
    <property type="project" value="InterPro"/>
</dbReference>
<dbReference type="GO" id="GO:0006817">
    <property type="term" value="P:phosphate ion transport"/>
    <property type="evidence" value="ECO:0007669"/>
    <property type="project" value="UniProtKB-KW"/>
</dbReference>
<keyword evidence="5 7" id="KW-0963">Cytoplasm</keyword>
<dbReference type="PANTHER" id="PTHR42930:SF3">
    <property type="entry name" value="PHOSPHATE-SPECIFIC TRANSPORT SYSTEM ACCESSORY PROTEIN PHOU"/>
    <property type="match status" value="1"/>
</dbReference>
<dbReference type="GO" id="GO:0005737">
    <property type="term" value="C:cytoplasm"/>
    <property type="evidence" value="ECO:0007669"/>
    <property type="project" value="UniProtKB-SubCell"/>
</dbReference>
<keyword evidence="6 7" id="KW-0592">Phosphate transport</keyword>
<dbReference type="InterPro" id="IPR026022">
    <property type="entry name" value="PhoU_dom"/>
</dbReference>
<evidence type="ECO:0000256" key="4">
    <source>
        <dbReference type="ARBA" id="ARBA00022448"/>
    </source>
</evidence>
<comment type="similarity">
    <text evidence="2 7">Belongs to the PhoU family.</text>
</comment>
<evidence type="ECO:0000313" key="9">
    <source>
        <dbReference type="Proteomes" id="UP000033566"/>
    </source>
</evidence>
<dbReference type="Pfam" id="PF01895">
    <property type="entry name" value="PhoU"/>
    <property type="match status" value="2"/>
</dbReference>
<dbReference type="Proteomes" id="UP000033566">
    <property type="component" value="Chromosome"/>
</dbReference>
<evidence type="ECO:0000256" key="3">
    <source>
        <dbReference type="ARBA" id="ARBA00011738"/>
    </source>
</evidence>
<dbReference type="HOGENOM" id="CLU_078518_1_0_11"/>
<dbReference type="InterPro" id="IPR028366">
    <property type="entry name" value="PhoU"/>
</dbReference>
<sequence length="246" mass="28287">MLCGMRTAYREHLNNFSHDLIILCDLVQSIMDSASKALLEASLDPAEAALTKADELDEIRERCEERAVLLLALENPLAKDLRQVVSSIYIVEDLSRMGRLARHIARSARRRHPDTVVPAEYLGYFEEMARLVRHMTENMREVLVHPDPDIAINMASDDDAVDDINHHLLNILTQREWKGSTREAVETCQITRYYERYADHCVSVSGRIIYLATGLDPDTYLAERKNSEREAALETQFKDLEKQFRN</sequence>
<dbReference type="KEGG" id="ccj:UL81_09615"/>
<comment type="subunit">
    <text evidence="3 7">Homodimer.</text>
</comment>
<organism evidence="8 9">
    <name type="scientific">Corynebacterium camporealensis</name>
    <dbReference type="NCBI Taxonomy" id="161896"/>
    <lineage>
        <taxon>Bacteria</taxon>
        <taxon>Bacillati</taxon>
        <taxon>Actinomycetota</taxon>
        <taxon>Actinomycetes</taxon>
        <taxon>Mycobacteriales</taxon>
        <taxon>Corynebacteriaceae</taxon>
        <taxon>Corynebacterium</taxon>
    </lineage>
</organism>
<dbReference type="PANTHER" id="PTHR42930">
    <property type="entry name" value="PHOSPHATE-SPECIFIC TRANSPORT SYSTEM ACCESSORY PROTEIN PHOU"/>
    <property type="match status" value="1"/>
</dbReference>
<comment type="function">
    <text evidence="7">Plays a role in the regulation of phosphate uptake.</text>
</comment>
<comment type="subcellular location">
    <subcellularLocation>
        <location evidence="1 7">Cytoplasm</location>
    </subcellularLocation>
</comment>
<dbReference type="PIRSF" id="PIRSF003107">
    <property type="entry name" value="PhoU"/>
    <property type="match status" value="1"/>
</dbReference>
<dbReference type="SUPFAM" id="SSF109755">
    <property type="entry name" value="PhoU-like"/>
    <property type="match status" value="1"/>
</dbReference>
<protein>
    <recommendedName>
        <fullName evidence="7">Phosphate-specific transport system accessory protein PhoU</fullName>
    </recommendedName>
</protein>
<dbReference type="Gene3D" id="1.20.58.220">
    <property type="entry name" value="Phosphate transport system protein phou homolog 2, domain 2"/>
    <property type="match status" value="1"/>
</dbReference>